<dbReference type="FunFam" id="3.40.190.290:FF:000001">
    <property type="entry name" value="Transcriptional regulator, LysR family"/>
    <property type="match status" value="1"/>
</dbReference>
<evidence type="ECO:0000313" key="8">
    <source>
        <dbReference type="Proteomes" id="UP000234240"/>
    </source>
</evidence>
<dbReference type="Pfam" id="PF03466">
    <property type="entry name" value="LysR_substrate"/>
    <property type="match status" value="1"/>
</dbReference>
<dbReference type="InterPro" id="IPR005119">
    <property type="entry name" value="LysR_subst-bd"/>
</dbReference>
<comment type="caution">
    <text evidence="7">The sequence shown here is derived from an EMBL/GenBank/DDBJ whole genome shotgun (WGS) entry which is preliminary data.</text>
</comment>
<keyword evidence="4" id="KW-0238">DNA-binding</keyword>
<dbReference type="InterPro" id="IPR036390">
    <property type="entry name" value="WH_DNA-bd_sf"/>
</dbReference>
<dbReference type="Gene3D" id="3.40.190.290">
    <property type="match status" value="1"/>
</dbReference>
<evidence type="ECO:0000256" key="3">
    <source>
        <dbReference type="ARBA" id="ARBA00023015"/>
    </source>
</evidence>
<dbReference type="RefSeq" id="WP_101817717.1">
    <property type="nucleotide sequence ID" value="NZ_PJZF01000018.1"/>
</dbReference>
<dbReference type="OrthoDB" id="8885940at2"/>
<keyword evidence="8" id="KW-1185">Reference proteome</keyword>
<evidence type="ECO:0000256" key="2">
    <source>
        <dbReference type="ARBA" id="ARBA00022491"/>
    </source>
</evidence>
<accession>A0A2N5DZ94</accession>
<gene>
    <name evidence="7" type="ORF">CYR55_17515</name>
</gene>
<dbReference type="SUPFAM" id="SSF53850">
    <property type="entry name" value="Periplasmic binding protein-like II"/>
    <property type="match status" value="1"/>
</dbReference>
<reference evidence="7 8" key="1">
    <citation type="submission" date="2017-12" db="EMBL/GenBank/DDBJ databases">
        <title>Characterization of six clinical isolates of Enterochimera gen. nov., a novel genus of the Yersiniaciae family and the three species Enterochimera arupensis sp. nov., Enterochimera coloradensis sp. nov, and Enterochimera californica sp. nov.</title>
        <authorList>
            <person name="Rossi A."/>
            <person name="Fisher M."/>
        </authorList>
    </citation>
    <scope>NUCLEOTIDE SEQUENCE [LARGE SCALE GENOMIC DNA]</scope>
    <source>
        <strain evidence="8">2015-Iso6</strain>
    </source>
</reference>
<dbReference type="InterPro" id="IPR036388">
    <property type="entry name" value="WH-like_DNA-bd_sf"/>
</dbReference>
<evidence type="ECO:0000256" key="4">
    <source>
        <dbReference type="ARBA" id="ARBA00023125"/>
    </source>
</evidence>
<evidence type="ECO:0000256" key="5">
    <source>
        <dbReference type="ARBA" id="ARBA00023163"/>
    </source>
</evidence>
<dbReference type="GO" id="GO:0003700">
    <property type="term" value="F:DNA-binding transcription factor activity"/>
    <property type="evidence" value="ECO:0007669"/>
    <property type="project" value="InterPro"/>
</dbReference>
<proteinExistence type="inferred from homology"/>
<dbReference type="InterPro" id="IPR058163">
    <property type="entry name" value="LysR-type_TF_proteobact-type"/>
</dbReference>
<dbReference type="FunFam" id="1.10.10.10:FF:000001">
    <property type="entry name" value="LysR family transcriptional regulator"/>
    <property type="match status" value="1"/>
</dbReference>
<dbReference type="PANTHER" id="PTHR30537">
    <property type="entry name" value="HTH-TYPE TRANSCRIPTIONAL REGULATOR"/>
    <property type="match status" value="1"/>
</dbReference>
<dbReference type="PANTHER" id="PTHR30537:SF5">
    <property type="entry name" value="HTH-TYPE TRANSCRIPTIONAL ACTIVATOR TTDR-RELATED"/>
    <property type="match status" value="1"/>
</dbReference>
<keyword evidence="3" id="KW-0805">Transcription regulation</keyword>
<comment type="similarity">
    <text evidence="1">Belongs to the LysR transcriptional regulatory family.</text>
</comment>
<protein>
    <submittedName>
        <fullName evidence="7">LysR family transcriptional regulator</fullName>
    </submittedName>
</protein>
<keyword evidence="5" id="KW-0804">Transcription</keyword>
<dbReference type="Proteomes" id="UP000234240">
    <property type="component" value="Unassembled WGS sequence"/>
</dbReference>
<dbReference type="AlphaFoldDB" id="A0A2N5DZ94"/>
<dbReference type="CDD" id="cd08422">
    <property type="entry name" value="PBP2_CrgA_like"/>
    <property type="match status" value="1"/>
</dbReference>
<sequence length="312" mass="34954">MNDFDAVSLRALRLFVAVLDEGSFSEVARRAGVAPSSVSRVIQQLEQQLHTQLLYRNTRALAPTEAGLAFSHYARRMLEQADEAARTLQEREQLPGGLVRINAPVVFGQRHLAPWLAALAERYPKLNVELTQTDDYVDPLHTAADLLIRIGVLNDSSMHARPLARLRYRLAASPAYLARFGTPRTPEDLHAHHCLVFKGSSGPQRWFFRAREGEQPWHAYSLRGPLTGNNAETLTQAALDGLGLVLFPSWLIGEALHQGRLVRLLPDYQASITLEPSTLAALYPRSRLPSRNVRAVVDFLVEKMGNPPYWDR</sequence>
<dbReference type="Gene3D" id="1.10.10.10">
    <property type="entry name" value="Winged helix-like DNA-binding domain superfamily/Winged helix DNA-binding domain"/>
    <property type="match status" value="1"/>
</dbReference>
<evidence type="ECO:0000259" key="6">
    <source>
        <dbReference type="PROSITE" id="PS50931"/>
    </source>
</evidence>
<dbReference type="SUPFAM" id="SSF46785">
    <property type="entry name" value="Winged helix' DNA-binding domain"/>
    <property type="match status" value="1"/>
</dbReference>
<dbReference type="Pfam" id="PF00126">
    <property type="entry name" value="HTH_1"/>
    <property type="match status" value="1"/>
</dbReference>
<dbReference type="GO" id="GO:0006351">
    <property type="term" value="P:DNA-templated transcription"/>
    <property type="evidence" value="ECO:0007669"/>
    <property type="project" value="TreeGrafter"/>
</dbReference>
<dbReference type="PROSITE" id="PS50931">
    <property type="entry name" value="HTH_LYSR"/>
    <property type="match status" value="1"/>
</dbReference>
<name>A0A2N5DZ94_9GAMM</name>
<feature type="domain" description="HTH lysR-type" evidence="6">
    <location>
        <begin position="7"/>
        <end position="64"/>
    </location>
</feature>
<organism evidence="7 8">
    <name type="scientific">Chimaeribacter californicus</name>
    <dbReference type="NCBI Taxonomy" id="2060067"/>
    <lineage>
        <taxon>Bacteria</taxon>
        <taxon>Pseudomonadati</taxon>
        <taxon>Pseudomonadota</taxon>
        <taxon>Gammaproteobacteria</taxon>
        <taxon>Enterobacterales</taxon>
        <taxon>Yersiniaceae</taxon>
        <taxon>Chimaeribacter</taxon>
    </lineage>
</organism>
<dbReference type="InterPro" id="IPR000847">
    <property type="entry name" value="LysR_HTH_N"/>
</dbReference>
<dbReference type="EMBL" id="PJZF01000018">
    <property type="protein sequence ID" value="PLR33075.1"/>
    <property type="molecule type" value="Genomic_DNA"/>
</dbReference>
<dbReference type="GO" id="GO:0043565">
    <property type="term" value="F:sequence-specific DNA binding"/>
    <property type="evidence" value="ECO:0007669"/>
    <property type="project" value="TreeGrafter"/>
</dbReference>
<keyword evidence="2" id="KW-0678">Repressor</keyword>
<evidence type="ECO:0000256" key="1">
    <source>
        <dbReference type="ARBA" id="ARBA00009437"/>
    </source>
</evidence>
<evidence type="ECO:0000313" key="7">
    <source>
        <dbReference type="EMBL" id="PLR33075.1"/>
    </source>
</evidence>